<dbReference type="EnsemblPlants" id="Solyc07g007470.1.1">
    <property type="protein sequence ID" value="Solyc07g007470.1.1.1"/>
    <property type="gene ID" value="Solyc07g007470.1"/>
</dbReference>
<sequence length="52" mass="6059">MQTQNLRTIEILLIRGYKYVGLFLCEYDRVEYRVGIEPKASPSPTPHPRATH</sequence>
<dbReference type="Gramene" id="Solyc07g007470.1.1">
    <property type="protein sequence ID" value="Solyc07g007470.1.1.1"/>
    <property type="gene ID" value="Solyc07g007470.1"/>
</dbReference>
<evidence type="ECO:0000313" key="2">
    <source>
        <dbReference type="Proteomes" id="UP000004994"/>
    </source>
</evidence>
<accession>A0A3Q7H7F6</accession>
<name>A0A3Q7H7F6_SOLLC</name>
<evidence type="ECO:0000313" key="1">
    <source>
        <dbReference type="EnsemblPlants" id="Solyc07g007470.1.1.1"/>
    </source>
</evidence>
<reference evidence="1" key="1">
    <citation type="journal article" date="2012" name="Nature">
        <title>The tomato genome sequence provides insights into fleshy fruit evolution.</title>
        <authorList>
            <consortium name="Tomato Genome Consortium"/>
        </authorList>
    </citation>
    <scope>NUCLEOTIDE SEQUENCE [LARGE SCALE GENOMIC DNA]</scope>
    <source>
        <strain evidence="1">cv. Heinz 1706</strain>
    </source>
</reference>
<dbReference type="AlphaFoldDB" id="A0A3Q7H7F6"/>
<reference evidence="1" key="2">
    <citation type="submission" date="2019-01" db="UniProtKB">
        <authorList>
            <consortium name="EnsemblPlants"/>
        </authorList>
    </citation>
    <scope>IDENTIFICATION</scope>
    <source>
        <strain evidence="1">cv. Heinz 1706</strain>
    </source>
</reference>
<dbReference type="InParanoid" id="A0A3Q7H7F6"/>
<organism evidence="1">
    <name type="scientific">Solanum lycopersicum</name>
    <name type="common">Tomato</name>
    <name type="synonym">Lycopersicon esculentum</name>
    <dbReference type="NCBI Taxonomy" id="4081"/>
    <lineage>
        <taxon>Eukaryota</taxon>
        <taxon>Viridiplantae</taxon>
        <taxon>Streptophyta</taxon>
        <taxon>Embryophyta</taxon>
        <taxon>Tracheophyta</taxon>
        <taxon>Spermatophyta</taxon>
        <taxon>Magnoliopsida</taxon>
        <taxon>eudicotyledons</taxon>
        <taxon>Gunneridae</taxon>
        <taxon>Pentapetalae</taxon>
        <taxon>asterids</taxon>
        <taxon>lamiids</taxon>
        <taxon>Solanales</taxon>
        <taxon>Solanaceae</taxon>
        <taxon>Solanoideae</taxon>
        <taxon>Solaneae</taxon>
        <taxon>Solanum</taxon>
        <taxon>Solanum subgen. Lycopersicon</taxon>
    </lineage>
</organism>
<dbReference type="PaxDb" id="4081-Solyc07g007470.1.1"/>
<protein>
    <submittedName>
        <fullName evidence="1">Uncharacterized protein</fullName>
    </submittedName>
</protein>
<keyword evidence="2" id="KW-1185">Reference proteome</keyword>
<proteinExistence type="predicted"/>
<dbReference type="Proteomes" id="UP000004994">
    <property type="component" value="Chromosome 7"/>
</dbReference>